<dbReference type="PANTHER" id="PTHR28304:SF2">
    <property type="entry name" value="PEROXISOMAL MEMBRANE PROTEIN PEX29"/>
    <property type="match status" value="1"/>
</dbReference>
<evidence type="ECO:0000256" key="5">
    <source>
        <dbReference type="SAM" id="MobiDB-lite"/>
    </source>
</evidence>
<dbReference type="Proteomes" id="UP000772434">
    <property type="component" value="Unassembled WGS sequence"/>
</dbReference>
<comment type="subcellular location">
    <subcellularLocation>
        <location evidence="1">Membrane</location>
        <topology evidence="1">Multi-pass membrane protein</topology>
    </subcellularLocation>
</comment>
<organism evidence="8 9">
    <name type="scientific">Rhodocollybia butyracea</name>
    <dbReference type="NCBI Taxonomy" id="206335"/>
    <lineage>
        <taxon>Eukaryota</taxon>
        <taxon>Fungi</taxon>
        <taxon>Dikarya</taxon>
        <taxon>Basidiomycota</taxon>
        <taxon>Agaricomycotina</taxon>
        <taxon>Agaricomycetes</taxon>
        <taxon>Agaricomycetidae</taxon>
        <taxon>Agaricales</taxon>
        <taxon>Marasmiineae</taxon>
        <taxon>Omphalotaceae</taxon>
        <taxon>Rhodocollybia</taxon>
    </lineage>
</organism>
<dbReference type="Pfam" id="PF06398">
    <property type="entry name" value="Pex24p"/>
    <property type="match status" value="2"/>
</dbReference>
<sequence length="602" mass="67312">MATLDYISVPSCASRLQNQRRPSTPENFRHETNDVRPAPKLRISLPHPPPDSLQGPTSPLKSFAANSAFNLLPQVLLSSSLPLGSIPADSANPKRFRNIHQEPVALLSNKDPLSIQVTSLNFKRFVERVGPVFWLQDRIEEIVCWRKGWKVTGTWLAAYGFLCYFPRLVFILPNLILVAVILASVYRPAYKPAPPSVTFSHPQHTGQSQEASTTESPLPAPVAEDSVDWQANIQAIQNLMGFYADLHIAITPYLVHLSLSPNNPQVSKPGPKSLYTLPLLTILILTLPPWVFLVTSAYFPTGVVCFVCGAAPVLLLNPQVLWWCSEVYKLYTYLHSSIAFPIPPTIRSLSSRFFGLSIPSQLIIDSHSLGLFRKQLKMRIQRIIDDNNLSDQVWNSEIREVELWENERLDPGNLPLSPSSGVNTSPTLASRILSPPPPYSKPEESPERKTPARPPLPQHQHQRSRSTFFGTSSSGGWSKSYLQSNDRAAWTRGRDGWSGIAGSGNDTDGTVSSNLTFSLAPNWEFVPTEGWRADLVGDWVKESGDEEKEEERVVRSVLGADKNGWVYSNDVWLVPADHAYSGAVTRRRRWVRRIWYHSSADT</sequence>
<dbReference type="InterPro" id="IPR006614">
    <property type="entry name" value="Peroxin/Ferlin"/>
</dbReference>
<keyword evidence="4 6" id="KW-0472">Membrane</keyword>
<dbReference type="InterPro" id="IPR010482">
    <property type="entry name" value="TECPR1-like_DysF"/>
</dbReference>
<feature type="transmembrane region" description="Helical" evidence="6">
    <location>
        <begin position="164"/>
        <end position="186"/>
    </location>
</feature>
<keyword evidence="3 6" id="KW-1133">Transmembrane helix</keyword>
<feature type="transmembrane region" description="Helical" evidence="6">
    <location>
        <begin position="274"/>
        <end position="291"/>
    </location>
</feature>
<feature type="region of interest" description="Disordered" evidence="5">
    <location>
        <begin position="412"/>
        <end position="475"/>
    </location>
</feature>
<feature type="region of interest" description="Disordered" evidence="5">
    <location>
        <begin position="15"/>
        <end position="58"/>
    </location>
</feature>
<feature type="compositionally biased region" description="Polar residues" evidence="5">
    <location>
        <begin position="15"/>
        <end position="26"/>
    </location>
</feature>
<protein>
    <recommendedName>
        <fullName evidence="7">Peroxin/Ferlin domain-containing protein</fullName>
    </recommendedName>
</protein>
<proteinExistence type="predicted"/>
<evidence type="ECO:0000313" key="9">
    <source>
        <dbReference type="Proteomes" id="UP000772434"/>
    </source>
</evidence>
<evidence type="ECO:0000256" key="4">
    <source>
        <dbReference type="ARBA" id="ARBA00023136"/>
    </source>
</evidence>
<dbReference type="OrthoDB" id="74314at2759"/>
<dbReference type="AlphaFoldDB" id="A0A9P5Q8X3"/>
<keyword evidence="2 6" id="KW-0812">Transmembrane</keyword>
<evidence type="ECO:0000256" key="2">
    <source>
        <dbReference type="ARBA" id="ARBA00022692"/>
    </source>
</evidence>
<name>A0A9P5Q8X3_9AGAR</name>
<feature type="region of interest" description="Disordered" evidence="5">
    <location>
        <begin position="197"/>
        <end position="219"/>
    </location>
</feature>
<evidence type="ECO:0000259" key="7">
    <source>
        <dbReference type="SMART" id="SM00694"/>
    </source>
</evidence>
<feature type="compositionally biased region" description="Low complexity" evidence="5">
    <location>
        <begin position="465"/>
        <end position="475"/>
    </location>
</feature>
<comment type="caution">
    <text evidence="8">The sequence shown here is derived from an EMBL/GenBank/DDBJ whole genome shotgun (WGS) entry which is preliminary data.</text>
</comment>
<evidence type="ECO:0000256" key="1">
    <source>
        <dbReference type="ARBA" id="ARBA00004141"/>
    </source>
</evidence>
<evidence type="ECO:0000313" key="8">
    <source>
        <dbReference type="EMBL" id="KAF9077471.1"/>
    </source>
</evidence>
<dbReference type="GO" id="GO:0005778">
    <property type="term" value="C:peroxisomal membrane"/>
    <property type="evidence" value="ECO:0007669"/>
    <property type="project" value="UniProtKB-ARBA"/>
</dbReference>
<dbReference type="PANTHER" id="PTHR28304">
    <property type="entry name" value="PEROXISOMAL MEMBRANE PROTEIN PEX29"/>
    <property type="match status" value="1"/>
</dbReference>
<feature type="compositionally biased region" description="Polar residues" evidence="5">
    <location>
        <begin position="197"/>
        <end position="216"/>
    </location>
</feature>
<dbReference type="SMART" id="SM00694">
    <property type="entry name" value="DysFC"/>
    <property type="match status" value="1"/>
</dbReference>
<dbReference type="GO" id="GO:0007031">
    <property type="term" value="P:peroxisome organization"/>
    <property type="evidence" value="ECO:0007669"/>
    <property type="project" value="TreeGrafter"/>
</dbReference>
<feature type="domain" description="Peroxin/Ferlin" evidence="7">
    <location>
        <begin position="564"/>
        <end position="597"/>
    </location>
</feature>
<reference evidence="8" key="1">
    <citation type="submission" date="2020-11" db="EMBL/GenBank/DDBJ databases">
        <authorList>
            <consortium name="DOE Joint Genome Institute"/>
            <person name="Ahrendt S."/>
            <person name="Riley R."/>
            <person name="Andreopoulos W."/>
            <person name="Labutti K."/>
            <person name="Pangilinan J."/>
            <person name="Ruiz-Duenas F.J."/>
            <person name="Barrasa J.M."/>
            <person name="Sanchez-Garcia M."/>
            <person name="Camarero S."/>
            <person name="Miyauchi S."/>
            <person name="Serrano A."/>
            <person name="Linde D."/>
            <person name="Babiker R."/>
            <person name="Drula E."/>
            <person name="Ayuso-Fernandez I."/>
            <person name="Pacheco R."/>
            <person name="Padilla G."/>
            <person name="Ferreira P."/>
            <person name="Barriuso J."/>
            <person name="Kellner H."/>
            <person name="Castanera R."/>
            <person name="Alfaro M."/>
            <person name="Ramirez L."/>
            <person name="Pisabarro A.G."/>
            <person name="Kuo A."/>
            <person name="Tritt A."/>
            <person name="Lipzen A."/>
            <person name="He G."/>
            <person name="Yan M."/>
            <person name="Ng V."/>
            <person name="Cullen D."/>
            <person name="Martin F."/>
            <person name="Rosso M.-N."/>
            <person name="Henrissat B."/>
            <person name="Hibbett D."/>
            <person name="Martinez A.T."/>
            <person name="Grigoriev I.V."/>
        </authorList>
    </citation>
    <scope>NUCLEOTIDE SEQUENCE</scope>
    <source>
        <strain evidence="8">AH 40177</strain>
    </source>
</reference>
<feature type="transmembrane region" description="Helical" evidence="6">
    <location>
        <begin position="297"/>
        <end position="316"/>
    </location>
</feature>
<feature type="compositionally biased region" description="Basic and acidic residues" evidence="5">
    <location>
        <begin position="441"/>
        <end position="450"/>
    </location>
</feature>
<evidence type="ECO:0000256" key="6">
    <source>
        <dbReference type="SAM" id="Phobius"/>
    </source>
</evidence>
<accession>A0A9P5Q8X3</accession>
<keyword evidence="9" id="KW-1185">Reference proteome</keyword>
<gene>
    <name evidence="8" type="ORF">BDP27DRAFT_1311099</name>
</gene>
<evidence type="ECO:0000256" key="3">
    <source>
        <dbReference type="ARBA" id="ARBA00022989"/>
    </source>
</evidence>
<feature type="compositionally biased region" description="Polar residues" evidence="5">
    <location>
        <begin position="416"/>
        <end position="428"/>
    </location>
</feature>
<dbReference type="EMBL" id="JADNRY010000003">
    <property type="protein sequence ID" value="KAF9077471.1"/>
    <property type="molecule type" value="Genomic_DNA"/>
</dbReference>
<dbReference type="InterPro" id="IPR052816">
    <property type="entry name" value="Peroxisomal_Membrane_PEX28-32"/>
</dbReference>